<keyword evidence="2 3" id="KW-0808">Transferase</keyword>
<keyword evidence="5" id="KW-1185">Reference proteome</keyword>
<evidence type="ECO:0000313" key="5">
    <source>
        <dbReference type="Proteomes" id="UP001652642"/>
    </source>
</evidence>
<name>A0A6J0TJ52_9SAUR</name>
<dbReference type="Gene3D" id="3.40.50.300">
    <property type="entry name" value="P-loop containing nucleotide triphosphate hydrolases"/>
    <property type="match status" value="1"/>
</dbReference>
<dbReference type="OrthoDB" id="205623at2759"/>
<dbReference type="GO" id="GO:0008146">
    <property type="term" value="F:sulfotransferase activity"/>
    <property type="evidence" value="ECO:0007669"/>
    <property type="project" value="InterPro"/>
</dbReference>
<dbReference type="KEGG" id="pvt:110078523"/>
<accession>A0A6J0TJ52</accession>
<dbReference type="InParanoid" id="A0A6J0TJ52"/>
<evidence type="ECO:0000256" key="2">
    <source>
        <dbReference type="ARBA" id="ARBA00022679"/>
    </source>
</evidence>
<dbReference type="AlphaFoldDB" id="A0A6J0TJ52"/>
<dbReference type="InterPro" id="IPR000863">
    <property type="entry name" value="Sulfotransferase_dom"/>
</dbReference>
<proteinExistence type="inferred from homology"/>
<evidence type="ECO:0000256" key="3">
    <source>
        <dbReference type="RuleBase" id="RU361155"/>
    </source>
</evidence>
<protein>
    <recommendedName>
        <fullName evidence="3">Sulfotransferase</fullName>
        <ecNumber evidence="3">2.8.2.-</ecNumber>
    </recommendedName>
</protein>
<reference evidence="6" key="1">
    <citation type="submission" date="2025-08" db="UniProtKB">
        <authorList>
            <consortium name="RefSeq"/>
        </authorList>
    </citation>
    <scope>IDENTIFICATION</scope>
</reference>
<sequence length="288" mass="33311">MERPQPVEVYGILLHRVTAERWGLISKFKARPDDLLICSYPKSGTTWVQEITEMIQYGGDTEKCGQAPIYKRMPFLEMPHTIVSSVEEADALPSPRRLKTHLSVQLVPASFWEQKCKIIYIARNVKDTAISYFHFHHMNKTLPDPGTWDQFLENFLAGKVVWGSWFDHVRSWWEAKECHPILYLFYEDMKENPACEIQKIANFLGLELPESILNRIIQHTTFDNMKSNPMTNYTTLPSSVMDHTVSAFMRKGIVGDWKEYFTVAQSEKLDDISAYKLGGTGLTFRTHL</sequence>
<dbReference type="InterPro" id="IPR027417">
    <property type="entry name" value="P-loop_NTPase"/>
</dbReference>
<dbReference type="EC" id="2.8.2.-" evidence="3"/>
<evidence type="ECO:0000259" key="4">
    <source>
        <dbReference type="Pfam" id="PF00685"/>
    </source>
</evidence>
<evidence type="ECO:0000256" key="1">
    <source>
        <dbReference type="ARBA" id="ARBA00005771"/>
    </source>
</evidence>
<organism evidence="5 6">
    <name type="scientific">Pogona vitticeps</name>
    <name type="common">central bearded dragon</name>
    <dbReference type="NCBI Taxonomy" id="103695"/>
    <lineage>
        <taxon>Eukaryota</taxon>
        <taxon>Metazoa</taxon>
        <taxon>Chordata</taxon>
        <taxon>Craniata</taxon>
        <taxon>Vertebrata</taxon>
        <taxon>Euteleostomi</taxon>
        <taxon>Lepidosauria</taxon>
        <taxon>Squamata</taxon>
        <taxon>Bifurcata</taxon>
        <taxon>Unidentata</taxon>
        <taxon>Episquamata</taxon>
        <taxon>Toxicofera</taxon>
        <taxon>Iguania</taxon>
        <taxon>Acrodonta</taxon>
        <taxon>Agamidae</taxon>
        <taxon>Amphibolurinae</taxon>
        <taxon>Pogona</taxon>
    </lineage>
</organism>
<feature type="domain" description="Sulfotransferase" evidence="4">
    <location>
        <begin position="32"/>
        <end position="281"/>
    </location>
</feature>
<dbReference type="SUPFAM" id="SSF52540">
    <property type="entry name" value="P-loop containing nucleoside triphosphate hydrolases"/>
    <property type="match status" value="1"/>
</dbReference>
<dbReference type="Pfam" id="PF00685">
    <property type="entry name" value="Sulfotransfer_1"/>
    <property type="match status" value="1"/>
</dbReference>
<gene>
    <name evidence="6" type="primary">LOC110078523</name>
</gene>
<dbReference type="GO" id="GO:0005737">
    <property type="term" value="C:cytoplasm"/>
    <property type="evidence" value="ECO:0007669"/>
    <property type="project" value="UniProtKB-SubCell"/>
</dbReference>
<dbReference type="RefSeq" id="XP_020648466.2">
    <property type="nucleotide sequence ID" value="XM_020792807.2"/>
</dbReference>
<comment type="similarity">
    <text evidence="1 3">Belongs to the sulfotransferase 1 family.</text>
</comment>
<dbReference type="PANTHER" id="PTHR11783">
    <property type="entry name" value="SULFOTRANSFERASE SULT"/>
    <property type="match status" value="1"/>
</dbReference>
<dbReference type="GeneID" id="110078523"/>
<dbReference type="Proteomes" id="UP001652642">
    <property type="component" value="Chromosome 6"/>
</dbReference>
<evidence type="ECO:0000313" key="6">
    <source>
        <dbReference type="RefSeq" id="XP_020648466.2"/>
    </source>
</evidence>